<accession>A0ACD3AH17</accession>
<dbReference type="Proteomes" id="UP000308600">
    <property type="component" value="Unassembled WGS sequence"/>
</dbReference>
<keyword evidence="2" id="KW-1185">Reference proteome</keyword>
<protein>
    <submittedName>
        <fullName evidence="1">Uncharacterized protein</fullName>
    </submittedName>
</protein>
<proteinExistence type="predicted"/>
<gene>
    <name evidence="1" type="ORF">BDN72DRAFT_846857</name>
</gene>
<sequence>MSTGDHKELRNTIDGDIAALFERIRCLYVSRNALAPINSLQPEILSQIFLLVRDFSSDHAPSSRSYLDWLPITQVSQHWRHVAIECATLWTHLPSRKANILRLFLARSRTCPISIIMNITTKSHPFFRSVLSNNLYRIRNLHLIARPENWNNLVSIPGPGLCSAALELKELAISGRQVAPSDVVSWPQYLLGGNDSHLRRLTISKFPFLGYLPAFNRLTTLCLDEPNPQISLVILLHALRQMPNLRGLTVKESNEQDPSEDDGVDEANPPLPVVMPYLNEVTIHSPNFEMPLFISNSLRFLQSPGLTIHYKFDEWELTPDSEEFSQILGVVQQPYQNGITPISRLRVGAGSFDFQLVAWDIEANLVLDVKISCTDDDADPYDDFPGWFHECHSLPLAHLVSLELYGTGSLHFFQQHNEFPYLEHLTAEDEDAEGGLAKFLLRNFDSHDSAMKGEAMEGEEKEELSKLVRVDTCGGGTGDSWSDIALPSLETMTFRRSQYNTHNHKLWLQALTARKRHGYGLKKIILQRCYGMTVEMAAELRAVVEVEWDKFGM</sequence>
<evidence type="ECO:0000313" key="2">
    <source>
        <dbReference type="Proteomes" id="UP000308600"/>
    </source>
</evidence>
<organism evidence="1 2">
    <name type="scientific">Pluteus cervinus</name>
    <dbReference type="NCBI Taxonomy" id="181527"/>
    <lineage>
        <taxon>Eukaryota</taxon>
        <taxon>Fungi</taxon>
        <taxon>Dikarya</taxon>
        <taxon>Basidiomycota</taxon>
        <taxon>Agaricomycotina</taxon>
        <taxon>Agaricomycetes</taxon>
        <taxon>Agaricomycetidae</taxon>
        <taxon>Agaricales</taxon>
        <taxon>Pluteineae</taxon>
        <taxon>Pluteaceae</taxon>
        <taxon>Pluteus</taxon>
    </lineage>
</organism>
<dbReference type="EMBL" id="ML208487">
    <property type="protein sequence ID" value="TFK64147.1"/>
    <property type="molecule type" value="Genomic_DNA"/>
</dbReference>
<evidence type="ECO:0000313" key="1">
    <source>
        <dbReference type="EMBL" id="TFK64147.1"/>
    </source>
</evidence>
<name>A0ACD3AH17_9AGAR</name>
<reference evidence="1 2" key="1">
    <citation type="journal article" date="2019" name="Nat. Ecol. Evol.">
        <title>Megaphylogeny resolves global patterns of mushroom evolution.</title>
        <authorList>
            <person name="Varga T."/>
            <person name="Krizsan K."/>
            <person name="Foldi C."/>
            <person name="Dima B."/>
            <person name="Sanchez-Garcia M."/>
            <person name="Sanchez-Ramirez S."/>
            <person name="Szollosi G.J."/>
            <person name="Szarkandi J.G."/>
            <person name="Papp V."/>
            <person name="Albert L."/>
            <person name="Andreopoulos W."/>
            <person name="Angelini C."/>
            <person name="Antonin V."/>
            <person name="Barry K.W."/>
            <person name="Bougher N.L."/>
            <person name="Buchanan P."/>
            <person name="Buyck B."/>
            <person name="Bense V."/>
            <person name="Catcheside P."/>
            <person name="Chovatia M."/>
            <person name="Cooper J."/>
            <person name="Damon W."/>
            <person name="Desjardin D."/>
            <person name="Finy P."/>
            <person name="Geml J."/>
            <person name="Haridas S."/>
            <person name="Hughes K."/>
            <person name="Justo A."/>
            <person name="Karasinski D."/>
            <person name="Kautmanova I."/>
            <person name="Kiss B."/>
            <person name="Kocsube S."/>
            <person name="Kotiranta H."/>
            <person name="LaButti K.M."/>
            <person name="Lechner B.E."/>
            <person name="Liimatainen K."/>
            <person name="Lipzen A."/>
            <person name="Lukacs Z."/>
            <person name="Mihaltcheva S."/>
            <person name="Morgado L.N."/>
            <person name="Niskanen T."/>
            <person name="Noordeloos M.E."/>
            <person name="Ohm R.A."/>
            <person name="Ortiz-Santana B."/>
            <person name="Ovrebo C."/>
            <person name="Racz N."/>
            <person name="Riley R."/>
            <person name="Savchenko A."/>
            <person name="Shiryaev A."/>
            <person name="Soop K."/>
            <person name="Spirin V."/>
            <person name="Szebenyi C."/>
            <person name="Tomsovsky M."/>
            <person name="Tulloss R.E."/>
            <person name="Uehling J."/>
            <person name="Grigoriev I.V."/>
            <person name="Vagvolgyi C."/>
            <person name="Papp T."/>
            <person name="Martin F.M."/>
            <person name="Miettinen O."/>
            <person name="Hibbett D.S."/>
            <person name="Nagy L.G."/>
        </authorList>
    </citation>
    <scope>NUCLEOTIDE SEQUENCE [LARGE SCALE GENOMIC DNA]</scope>
    <source>
        <strain evidence="1 2">NL-1719</strain>
    </source>
</reference>